<evidence type="ECO:0000313" key="2">
    <source>
        <dbReference type="Proteomes" id="UP000288805"/>
    </source>
</evidence>
<proteinExistence type="predicted"/>
<name>A0A438BTF0_VITVI</name>
<organism evidence="1 2">
    <name type="scientific">Vitis vinifera</name>
    <name type="common">Grape</name>
    <dbReference type="NCBI Taxonomy" id="29760"/>
    <lineage>
        <taxon>Eukaryota</taxon>
        <taxon>Viridiplantae</taxon>
        <taxon>Streptophyta</taxon>
        <taxon>Embryophyta</taxon>
        <taxon>Tracheophyta</taxon>
        <taxon>Spermatophyta</taxon>
        <taxon>Magnoliopsida</taxon>
        <taxon>eudicotyledons</taxon>
        <taxon>Gunneridae</taxon>
        <taxon>Pentapetalae</taxon>
        <taxon>rosids</taxon>
        <taxon>Vitales</taxon>
        <taxon>Vitaceae</taxon>
        <taxon>Viteae</taxon>
        <taxon>Vitis</taxon>
    </lineage>
</organism>
<gene>
    <name evidence="1" type="ORF">CK203_096954</name>
</gene>
<sequence length="82" mass="9524">MRDYVKEFSSLMLDIKNMSKEDKLFNFTFRLQGWAQMELQRQGVRDLPTAMVAIDCLVDYKMGDVILTMQKPKSEGGWKAEA</sequence>
<accession>A0A438BTF0</accession>
<reference evidence="1 2" key="1">
    <citation type="journal article" date="2018" name="PLoS Genet.">
        <title>Population sequencing reveals clonal diversity and ancestral inbreeding in the grapevine cultivar Chardonnay.</title>
        <authorList>
            <person name="Roach M.J."/>
            <person name="Johnson D.L."/>
            <person name="Bohlmann J."/>
            <person name="van Vuuren H.J."/>
            <person name="Jones S.J."/>
            <person name="Pretorius I.S."/>
            <person name="Schmidt S.A."/>
            <person name="Borneman A.R."/>
        </authorList>
    </citation>
    <scope>NUCLEOTIDE SEQUENCE [LARGE SCALE GENOMIC DNA]</scope>
    <source>
        <strain evidence="2">cv. Chardonnay</strain>
        <tissue evidence="1">Leaf</tissue>
    </source>
</reference>
<comment type="caution">
    <text evidence="1">The sequence shown here is derived from an EMBL/GenBank/DDBJ whole genome shotgun (WGS) entry which is preliminary data.</text>
</comment>
<evidence type="ECO:0000313" key="1">
    <source>
        <dbReference type="EMBL" id="RVW14234.1"/>
    </source>
</evidence>
<evidence type="ECO:0008006" key="3">
    <source>
        <dbReference type="Google" id="ProtNLM"/>
    </source>
</evidence>
<dbReference type="EMBL" id="QGNW01002625">
    <property type="protein sequence ID" value="RVW14234.1"/>
    <property type="molecule type" value="Genomic_DNA"/>
</dbReference>
<dbReference type="AlphaFoldDB" id="A0A438BTF0"/>
<dbReference type="Proteomes" id="UP000288805">
    <property type="component" value="Unassembled WGS sequence"/>
</dbReference>
<protein>
    <recommendedName>
        <fullName evidence="3">Retrotransposon gag domain-containing protein</fullName>
    </recommendedName>
</protein>